<dbReference type="KEGG" id="bid:Bind_3412"/>
<sequence length="243" mass="27209">MSESTITSHTVRAYDTELEILGRKIAEMGGIAEKMLADAMDALTDLDRDLAIRTVENDPRLDLLQRDIEEQAILTIAKRQPLAVDLREIIATIRISGDLERVGDLAKNIAKRAIKLSTEMRIPRALIGLKSMHETASLLLKDVLDAYALRDAERARAVWTRDAELDALEDSVFRDLLTFMMEDPRNISFCTHLLFCSKNIERIGDHSTNIAETVVYLVTGETLPTERPKGRPDLSDFSTTVSA</sequence>
<dbReference type="STRING" id="395963.Bind_3412"/>
<dbReference type="InterPro" id="IPR026022">
    <property type="entry name" value="PhoU_dom"/>
</dbReference>
<dbReference type="AlphaFoldDB" id="B2IEM9"/>
<keyword evidence="6 8" id="KW-0592">Phosphate transport</keyword>
<evidence type="ECO:0000313" key="12">
    <source>
        <dbReference type="Proteomes" id="UP000001695"/>
    </source>
</evidence>
<feature type="compositionally biased region" description="Basic and acidic residues" evidence="9">
    <location>
        <begin position="224"/>
        <end position="234"/>
    </location>
</feature>
<dbReference type="Proteomes" id="UP000001695">
    <property type="component" value="Chromosome"/>
</dbReference>
<keyword evidence="4 8" id="KW-0813">Transport</keyword>
<evidence type="ECO:0000256" key="5">
    <source>
        <dbReference type="ARBA" id="ARBA00022490"/>
    </source>
</evidence>
<dbReference type="Gene3D" id="1.20.58.220">
    <property type="entry name" value="Phosphate transport system protein phou homolog 2, domain 2"/>
    <property type="match status" value="1"/>
</dbReference>
<feature type="domain" description="PhoU" evidence="10">
    <location>
        <begin position="25"/>
        <end position="112"/>
    </location>
</feature>
<evidence type="ECO:0000256" key="8">
    <source>
        <dbReference type="PIRNR" id="PIRNR003107"/>
    </source>
</evidence>
<keyword evidence="12" id="KW-1185">Reference proteome</keyword>
<dbReference type="EMBL" id="CP001016">
    <property type="protein sequence ID" value="ACB96969.1"/>
    <property type="molecule type" value="Genomic_DNA"/>
</dbReference>
<comment type="similarity">
    <text evidence="2 8">Belongs to the PhoU family.</text>
</comment>
<evidence type="ECO:0000256" key="2">
    <source>
        <dbReference type="ARBA" id="ARBA00008107"/>
    </source>
</evidence>
<comment type="subunit">
    <text evidence="3 8">Homodimer.</text>
</comment>
<comment type="subcellular location">
    <subcellularLocation>
        <location evidence="1 8">Cytoplasm</location>
    </subcellularLocation>
</comment>
<dbReference type="GO" id="GO:0006817">
    <property type="term" value="P:phosphate ion transport"/>
    <property type="evidence" value="ECO:0007669"/>
    <property type="project" value="UniProtKB-KW"/>
</dbReference>
<dbReference type="RefSeq" id="WP_012386317.1">
    <property type="nucleotide sequence ID" value="NC_010581.1"/>
</dbReference>
<dbReference type="PANTHER" id="PTHR42930">
    <property type="entry name" value="PHOSPHATE-SPECIFIC TRANSPORT SYSTEM ACCESSORY PROTEIN PHOU"/>
    <property type="match status" value="1"/>
</dbReference>
<protein>
    <recommendedName>
        <fullName evidence="8">Phosphate-specific transport system accessory protein PhoU</fullName>
    </recommendedName>
</protein>
<dbReference type="SUPFAM" id="SSF109755">
    <property type="entry name" value="PhoU-like"/>
    <property type="match status" value="1"/>
</dbReference>
<dbReference type="GO" id="GO:0045936">
    <property type="term" value="P:negative regulation of phosphate metabolic process"/>
    <property type="evidence" value="ECO:0007669"/>
    <property type="project" value="InterPro"/>
</dbReference>
<dbReference type="PANTHER" id="PTHR42930:SF3">
    <property type="entry name" value="PHOSPHATE-SPECIFIC TRANSPORT SYSTEM ACCESSORY PROTEIN PHOU"/>
    <property type="match status" value="1"/>
</dbReference>
<proteinExistence type="inferred from homology"/>
<evidence type="ECO:0000256" key="4">
    <source>
        <dbReference type="ARBA" id="ARBA00022448"/>
    </source>
</evidence>
<keyword evidence="5 8" id="KW-0963">Cytoplasm</keyword>
<reference evidence="12" key="1">
    <citation type="submission" date="2008-03" db="EMBL/GenBank/DDBJ databases">
        <title>Complete sequence of chromosome of Beijerinckia indica subsp. indica ATCC 9039.</title>
        <authorList>
            <consortium name="US DOE Joint Genome Institute"/>
            <person name="Copeland A."/>
            <person name="Lucas S."/>
            <person name="Lapidus A."/>
            <person name="Glavina del Rio T."/>
            <person name="Dalin E."/>
            <person name="Tice H."/>
            <person name="Bruce D."/>
            <person name="Goodwin L."/>
            <person name="Pitluck S."/>
            <person name="LaButti K."/>
            <person name="Schmutz J."/>
            <person name="Larimer F."/>
            <person name="Land M."/>
            <person name="Hauser L."/>
            <person name="Kyrpides N."/>
            <person name="Mikhailova N."/>
            <person name="Dunfield P.F."/>
            <person name="Dedysh S.N."/>
            <person name="Liesack W."/>
            <person name="Saw J.H."/>
            <person name="Alam M."/>
            <person name="Chen Y."/>
            <person name="Murrell J.C."/>
            <person name="Richardson P."/>
        </authorList>
    </citation>
    <scope>NUCLEOTIDE SEQUENCE [LARGE SCALE GENOMIC DNA]</scope>
    <source>
        <strain evidence="12">ATCC 9039 / DSM 1715 / NCIMB 8712</strain>
    </source>
</reference>
<dbReference type="InterPro" id="IPR028366">
    <property type="entry name" value="PhoU"/>
</dbReference>
<dbReference type="PIRSF" id="PIRSF003107">
    <property type="entry name" value="PhoU"/>
    <property type="match status" value="1"/>
</dbReference>
<feature type="domain" description="PhoU" evidence="10">
    <location>
        <begin position="129"/>
        <end position="214"/>
    </location>
</feature>
<gene>
    <name evidence="11" type="ordered locus">Bind_3412</name>
</gene>
<dbReference type="Pfam" id="PF01895">
    <property type="entry name" value="PhoU"/>
    <property type="match status" value="2"/>
</dbReference>
<dbReference type="GO" id="GO:0030643">
    <property type="term" value="P:intracellular phosphate ion homeostasis"/>
    <property type="evidence" value="ECO:0007669"/>
    <property type="project" value="InterPro"/>
</dbReference>
<dbReference type="HOGENOM" id="CLU_078518_2_1_5"/>
<name>B2IEM9_BEII9</name>
<evidence type="ECO:0000256" key="9">
    <source>
        <dbReference type="SAM" id="MobiDB-lite"/>
    </source>
</evidence>
<evidence type="ECO:0000256" key="3">
    <source>
        <dbReference type="ARBA" id="ARBA00011738"/>
    </source>
</evidence>
<reference evidence="11 12" key="2">
    <citation type="journal article" date="2010" name="J. Bacteriol.">
        <title>Complete genome sequence of Beijerinckia indica subsp. indica.</title>
        <authorList>
            <person name="Tamas I."/>
            <person name="Dedysh S.N."/>
            <person name="Liesack W."/>
            <person name="Stott M.B."/>
            <person name="Alam M."/>
            <person name="Murrell J.C."/>
            <person name="Dunfield P.F."/>
        </authorList>
    </citation>
    <scope>NUCLEOTIDE SEQUENCE [LARGE SCALE GENOMIC DNA]</scope>
    <source>
        <strain evidence="12">ATCC 9039 / DSM 1715 / NCIMB 8712</strain>
    </source>
</reference>
<feature type="region of interest" description="Disordered" evidence="9">
    <location>
        <begin position="224"/>
        <end position="243"/>
    </location>
</feature>
<evidence type="ECO:0000313" key="11">
    <source>
        <dbReference type="EMBL" id="ACB96969.1"/>
    </source>
</evidence>
<dbReference type="FunFam" id="1.20.58.220:FF:000004">
    <property type="entry name" value="Phosphate-specific transport system accessory protein PhoU"/>
    <property type="match status" value="1"/>
</dbReference>
<evidence type="ECO:0000256" key="7">
    <source>
        <dbReference type="ARBA" id="ARBA00056181"/>
    </source>
</evidence>
<accession>B2IEM9</accession>
<evidence type="ECO:0000256" key="6">
    <source>
        <dbReference type="ARBA" id="ARBA00022592"/>
    </source>
</evidence>
<dbReference type="NCBIfam" id="TIGR02135">
    <property type="entry name" value="phoU_full"/>
    <property type="match status" value="1"/>
</dbReference>
<comment type="function">
    <text evidence="7 8">Plays a role in the regulation of phosphate uptake.</text>
</comment>
<dbReference type="GO" id="GO:0005737">
    <property type="term" value="C:cytoplasm"/>
    <property type="evidence" value="ECO:0007669"/>
    <property type="project" value="UniProtKB-SubCell"/>
</dbReference>
<dbReference type="eggNOG" id="COG0704">
    <property type="taxonomic scope" value="Bacteria"/>
</dbReference>
<evidence type="ECO:0000259" key="10">
    <source>
        <dbReference type="Pfam" id="PF01895"/>
    </source>
</evidence>
<evidence type="ECO:0000256" key="1">
    <source>
        <dbReference type="ARBA" id="ARBA00004496"/>
    </source>
</evidence>
<dbReference type="InterPro" id="IPR038078">
    <property type="entry name" value="PhoU-like_sf"/>
</dbReference>
<organism evidence="11 12">
    <name type="scientific">Beijerinckia indica subsp. indica (strain ATCC 9039 / DSM 1715 / NCIMB 8712)</name>
    <dbReference type="NCBI Taxonomy" id="395963"/>
    <lineage>
        <taxon>Bacteria</taxon>
        <taxon>Pseudomonadati</taxon>
        <taxon>Pseudomonadota</taxon>
        <taxon>Alphaproteobacteria</taxon>
        <taxon>Hyphomicrobiales</taxon>
        <taxon>Beijerinckiaceae</taxon>
        <taxon>Beijerinckia</taxon>
    </lineage>
</organism>